<evidence type="ECO:0000256" key="5">
    <source>
        <dbReference type="ARBA" id="ARBA00022833"/>
    </source>
</evidence>
<dbReference type="InterPro" id="IPR005733">
    <property type="entry name" value="TopoI_bac-type"/>
</dbReference>
<dbReference type="PANTHER" id="PTHR42785">
    <property type="entry name" value="DNA TOPOISOMERASE, TYPE IA, CORE"/>
    <property type="match status" value="1"/>
</dbReference>
<protein>
    <recommendedName>
        <fullName evidence="10">DNA topoisomerase 1</fullName>
        <ecNumber evidence="10">5.6.2.1</ecNumber>
    </recommendedName>
    <alternativeName>
        <fullName evidence="10">DNA topoisomerase I</fullName>
    </alternativeName>
</protein>
<dbReference type="InterPro" id="IPR028612">
    <property type="entry name" value="Topoisom_1_IA"/>
</dbReference>
<dbReference type="SMART" id="SM00437">
    <property type="entry name" value="TOP1Ac"/>
    <property type="match status" value="1"/>
</dbReference>
<dbReference type="GO" id="GO:0008270">
    <property type="term" value="F:zinc ion binding"/>
    <property type="evidence" value="ECO:0007669"/>
    <property type="project" value="UniProtKB-KW"/>
</dbReference>
<evidence type="ECO:0000259" key="11">
    <source>
        <dbReference type="PROSITE" id="PS50880"/>
    </source>
</evidence>
<dbReference type="PANTHER" id="PTHR42785:SF1">
    <property type="entry name" value="DNA TOPOISOMERASE"/>
    <property type="match status" value="1"/>
</dbReference>
<dbReference type="CDD" id="cd03363">
    <property type="entry name" value="TOPRIM_TopoIA_TopoI"/>
    <property type="match status" value="1"/>
</dbReference>
<keyword evidence="9 10" id="KW-0413">Isomerase</keyword>
<dbReference type="InterPro" id="IPR006171">
    <property type="entry name" value="TOPRIM_dom"/>
</dbReference>
<evidence type="ECO:0000256" key="10">
    <source>
        <dbReference type="HAMAP-Rule" id="MF_00952"/>
    </source>
</evidence>
<dbReference type="SUPFAM" id="SSF57783">
    <property type="entry name" value="Zinc beta-ribbon"/>
    <property type="match status" value="1"/>
</dbReference>
<proteinExistence type="inferred from homology"/>
<dbReference type="CDD" id="cd00186">
    <property type="entry name" value="TOP1Ac"/>
    <property type="match status" value="1"/>
</dbReference>
<feature type="domain" description="Toprim" evidence="11">
    <location>
        <begin position="1"/>
        <end position="113"/>
    </location>
</feature>
<feature type="site" description="Interaction with DNA" evidence="10">
    <location>
        <position position="151"/>
    </location>
</feature>
<evidence type="ECO:0000256" key="4">
    <source>
        <dbReference type="ARBA" id="ARBA00022771"/>
    </source>
</evidence>
<keyword evidence="3" id="KW-0479">Metal-binding</keyword>
<dbReference type="Pfam" id="PF01396">
    <property type="entry name" value="Zn_ribbon_Top1"/>
    <property type="match status" value="1"/>
</dbReference>
<dbReference type="InterPro" id="IPR013825">
    <property type="entry name" value="Topo_IA_cen_sub2"/>
</dbReference>
<evidence type="ECO:0000256" key="3">
    <source>
        <dbReference type="ARBA" id="ARBA00022723"/>
    </source>
</evidence>
<feature type="site" description="Interaction with DNA" evidence="10">
    <location>
        <position position="156"/>
    </location>
</feature>
<dbReference type="Pfam" id="PF01131">
    <property type="entry name" value="Topoisom_bac"/>
    <property type="match status" value="1"/>
</dbReference>
<dbReference type="InterPro" id="IPR013824">
    <property type="entry name" value="Topo_IA_cen_sub1"/>
</dbReference>
<feature type="site" description="Interaction with DNA" evidence="10">
    <location>
        <position position="31"/>
    </location>
</feature>
<dbReference type="InterPro" id="IPR013826">
    <property type="entry name" value="Topo_IA_cen_sub3"/>
</dbReference>
<dbReference type="InterPro" id="IPR034149">
    <property type="entry name" value="TOPRIM_TopoI"/>
</dbReference>
<feature type="site" description="Interaction with DNA" evidence="10">
    <location>
        <position position="293"/>
    </location>
</feature>
<feature type="site" description="Interaction with DNA" evidence="10">
    <location>
        <position position="163"/>
    </location>
</feature>
<dbReference type="Pfam" id="PF01751">
    <property type="entry name" value="Toprim"/>
    <property type="match status" value="1"/>
</dbReference>
<evidence type="ECO:0000313" key="13">
    <source>
        <dbReference type="EMBL" id="OHA43583.1"/>
    </source>
</evidence>
<keyword evidence="7 10" id="KW-0799">Topoisomerase</keyword>
<comment type="catalytic activity">
    <reaction evidence="1 10">
        <text>ATP-independent breakage of single-stranded DNA, followed by passage and rejoining.</text>
        <dbReference type="EC" id="5.6.2.1"/>
    </reaction>
</comment>
<dbReference type="Gene3D" id="1.10.290.10">
    <property type="entry name" value="Topoisomerase I, domain 4"/>
    <property type="match status" value="1"/>
</dbReference>
<dbReference type="PRINTS" id="PR00417">
    <property type="entry name" value="PRTPISMRASEI"/>
</dbReference>
<dbReference type="InterPro" id="IPR023406">
    <property type="entry name" value="Topo_IA_AS"/>
</dbReference>
<dbReference type="InterPro" id="IPR003601">
    <property type="entry name" value="Topo_IA_2"/>
</dbReference>
<keyword evidence="4" id="KW-0863">Zinc-finger</keyword>
<comment type="subunit">
    <text evidence="10">Monomer.</text>
</comment>
<keyword evidence="8 10" id="KW-0238">DNA-binding</keyword>
<dbReference type="GO" id="GO:0006265">
    <property type="term" value="P:DNA topological change"/>
    <property type="evidence" value="ECO:0007669"/>
    <property type="project" value="UniProtKB-UniRule"/>
</dbReference>
<organism evidence="13 14">
    <name type="scientific">Candidatus Taylorbacteria bacterium RIFCSPLOWO2_12_FULL_44_15c</name>
    <dbReference type="NCBI Taxonomy" id="1802333"/>
    <lineage>
        <taxon>Bacteria</taxon>
        <taxon>Candidatus Tayloriibacteriota</taxon>
    </lineage>
</organism>
<evidence type="ECO:0000256" key="9">
    <source>
        <dbReference type="ARBA" id="ARBA00023235"/>
    </source>
</evidence>
<comment type="similarity">
    <text evidence="2 10">Belongs to the type IA topoisomerase family.</text>
</comment>
<feature type="domain" description="Topo IA-type catalytic" evidence="12">
    <location>
        <begin position="137"/>
        <end position="545"/>
    </location>
</feature>
<dbReference type="PROSITE" id="PS00396">
    <property type="entry name" value="TOPO_IA_1"/>
    <property type="match status" value="1"/>
</dbReference>
<evidence type="ECO:0000313" key="14">
    <source>
        <dbReference type="Proteomes" id="UP000176355"/>
    </source>
</evidence>
<dbReference type="InterPro" id="IPR023405">
    <property type="entry name" value="Topo_IA_core_domain"/>
</dbReference>
<feature type="region of interest" description="Interaction with DNA" evidence="10">
    <location>
        <begin position="171"/>
        <end position="176"/>
    </location>
</feature>
<sequence>MKLLIVESPAKAKTIGKYLGHDFLVRASIGHVRDLPKSNKNAVDIEGGFIPHYEIAKGKEKVVNEITAAAKKADEIILATDSDREGEAIAWHIAQILEKNLGVSKHRISSSKIKRITYHEITKDAIQEALAHPRVIDQNLRRAQEARRVLDRLVGYDLSGLIWKKVRYGLSAGRVQSPALRILVEREREIKAFKPETFWRIFANFNAKDGTFRATCSIEPKTAEETERIIAAAKKVPWTVADVTETETRRATRAPFTTSTLQQTASNRLGFSPSRTMRAAQKLYEAGHITYMRTDSVTLAASALTALGQAVKNTYGSEHYESRQYATKSKNAQEAHEAIRPTHFDRASAGYGTDEKKLYELIYRRALASQMKDARLLRTAITVGASDKTIPVFTANGSRTLYKGWLLADPASAGEDTELPKVAKNEALKLKEIVSEEKQTEPPSRYTEAGLIKELEKRGIGRPSTYASIIDTIERRGYVENIGRSLKPTDTGDVVSSFLEQHFASYISDLFTAEMEDNLDAIAEGKKEYEKTLGDFYKPFHKEVKQKEKLEKATNLGEADEKFKCPKCAEPMEIKLGKNSRFLSCKKYPACDGALTMEGLEVKKLEDTPLGVDPVSGLPILLLSGKFGPYIQLGKTEKGKGKPKRASLPRGLDPTKVTLADALKFLSLPRLLGKDSAGKEITASRGRFGPYVVRDGDFRSLKTPDDVYTITFPRALEILSEPKKFKGFRKKKVEKI</sequence>
<feature type="site" description="Interaction with DNA" evidence="10">
    <location>
        <position position="148"/>
    </location>
</feature>
<dbReference type="NCBIfam" id="TIGR01051">
    <property type="entry name" value="topA_bact"/>
    <property type="match status" value="1"/>
</dbReference>
<feature type="site" description="Interaction with DNA" evidence="10">
    <location>
        <position position="147"/>
    </location>
</feature>
<keyword evidence="5" id="KW-0862">Zinc</keyword>
<gene>
    <name evidence="10" type="primary">topA</name>
    <name evidence="13" type="ORF">A3G03_02810</name>
</gene>
<dbReference type="SMART" id="SM00436">
    <property type="entry name" value="TOP1Bc"/>
    <property type="match status" value="1"/>
</dbReference>
<feature type="site" description="Interaction with DNA" evidence="10">
    <location>
        <position position="476"/>
    </location>
</feature>
<comment type="caution">
    <text evidence="13">The sequence shown here is derived from an EMBL/GenBank/DDBJ whole genome shotgun (WGS) entry which is preliminary data.</text>
</comment>
<dbReference type="PROSITE" id="PS50880">
    <property type="entry name" value="TOPRIM"/>
    <property type="match status" value="1"/>
</dbReference>
<dbReference type="InterPro" id="IPR013498">
    <property type="entry name" value="Topo_IA_Znf"/>
</dbReference>
<dbReference type="Pfam" id="PF13368">
    <property type="entry name" value="Toprim_C_rpt"/>
    <property type="match status" value="2"/>
</dbReference>
<evidence type="ECO:0000256" key="7">
    <source>
        <dbReference type="ARBA" id="ARBA00023029"/>
    </source>
</evidence>
<dbReference type="EC" id="5.6.2.1" evidence="10"/>
<keyword evidence="6" id="KW-0460">Magnesium</keyword>
<dbReference type="Gene3D" id="1.10.460.10">
    <property type="entry name" value="Topoisomerase I, domain 2"/>
    <property type="match status" value="1"/>
</dbReference>
<evidence type="ECO:0000256" key="8">
    <source>
        <dbReference type="ARBA" id="ARBA00023125"/>
    </source>
</evidence>
<dbReference type="Gene3D" id="2.70.20.10">
    <property type="entry name" value="Topoisomerase I, domain 3"/>
    <property type="match status" value="1"/>
</dbReference>
<dbReference type="Gene3D" id="3.30.65.10">
    <property type="entry name" value="Bacterial Topoisomerase I, domain 1"/>
    <property type="match status" value="1"/>
</dbReference>
<feature type="active site" description="O-(5'-phospho-DNA)-tyrosine intermediate" evidence="10">
    <location>
        <position position="291"/>
    </location>
</feature>
<dbReference type="PROSITE" id="PS52039">
    <property type="entry name" value="TOPO_IA_2"/>
    <property type="match status" value="1"/>
</dbReference>
<evidence type="ECO:0000256" key="1">
    <source>
        <dbReference type="ARBA" id="ARBA00000213"/>
    </source>
</evidence>
<dbReference type="GO" id="GO:0003677">
    <property type="term" value="F:DNA binding"/>
    <property type="evidence" value="ECO:0007669"/>
    <property type="project" value="UniProtKB-KW"/>
</dbReference>
<reference evidence="13 14" key="1">
    <citation type="journal article" date="2016" name="Nat. Commun.">
        <title>Thousands of microbial genomes shed light on interconnected biogeochemical processes in an aquifer system.</title>
        <authorList>
            <person name="Anantharaman K."/>
            <person name="Brown C.T."/>
            <person name="Hug L.A."/>
            <person name="Sharon I."/>
            <person name="Castelle C.J."/>
            <person name="Probst A.J."/>
            <person name="Thomas B.C."/>
            <person name="Singh A."/>
            <person name="Wilkins M.J."/>
            <person name="Karaoz U."/>
            <person name="Brodie E.L."/>
            <person name="Williams K.H."/>
            <person name="Hubbard S.S."/>
            <person name="Banfield J.F."/>
        </authorList>
    </citation>
    <scope>NUCLEOTIDE SEQUENCE [LARGE SCALE GENOMIC DNA]</scope>
</reference>
<dbReference type="InterPro" id="IPR000380">
    <property type="entry name" value="Topo_IA"/>
</dbReference>
<name>A0A1G2P5P2_9BACT</name>
<comment type="function">
    <text evidence="10">Releases the supercoiling and torsional tension of DNA, which is introduced during the DNA replication and transcription, by transiently cleaving and rejoining one strand of the DNA duplex. Introduces a single-strand break via transesterification at a target site in duplex DNA. The scissile phosphodiester is attacked by the catalytic tyrosine of the enzyme, resulting in the formation of a DNA-(5'-phosphotyrosyl)-enzyme intermediate and the expulsion of a 3'-OH DNA strand. The free DNA strand then undergoes passage around the unbroken strand, thus removing DNA supercoils. Finally, in the religation step, the DNA 3'-OH attacks the covalent intermediate to expel the active-site tyrosine and restore the DNA phosphodiester backbone.</text>
</comment>
<dbReference type="AlphaFoldDB" id="A0A1G2P5P2"/>
<dbReference type="GO" id="GO:0005694">
    <property type="term" value="C:chromosome"/>
    <property type="evidence" value="ECO:0007669"/>
    <property type="project" value="InterPro"/>
</dbReference>
<dbReference type="InterPro" id="IPR003602">
    <property type="entry name" value="Topo_IA_DNA-bd_dom"/>
</dbReference>
<dbReference type="GO" id="GO:0003917">
    <property type="term" value="F:DNA topoisomerase type I (single strand cut, ATP-independent) activity"/>
    <property type="evidence" value="ECO:0007669"/>
    <property type="project" value="UniProtKB-UniRule"/>
</dbReference>
<dbReference type="SUPFAM" id="SSF56712">
    <property type="entry name" value="Prokaryotic type I DNA topoisomerase"/>
    <property type="match status" value="1"/>
</dbReference>
<dbReference type="Proteomes" id="UP000176355">
    <property type="component" value="Unassembled WGS sequence"/>
</dbReference>
<evidence type="ECO:0000259" key="12">
    <source>
        <dbReference type="PROSITE" id="PS52039"/>
    </source>
</evidence>
<dbReference type="InterPro" id="IPR025589">
    <property type="entry name" value="Toprim_C_rpt"/>
</dbReference>
<evidence type="ECO:0000256" key="6">
    <source>
        <dbReference type="ARBA" id="ARBA00022842"/>
    </source>
</evidence>
<dbReference type="SMART" id="SM00493">
    <property type="entry name" value="TOPRIM"/>
    <property type="match status" value="1"/>
</dbReference>
<dbReference type="STRING" id="1802333.A3G03_02810"/>
<dbReference type="EMBL" id="MHSL01000022">
    <property type="protein sequence ID" value="OHA43583.1"/>
    <property type="molecule type" value="Genomic_DNA"/>
</dbReference>
<dbReference type="HAMAP" id="MF_00952">
    <property type="entry name" value="Topoisom_1_prok"/>
    <property type="match status" value="1"/>
</dbReference>
<dbReference type="InterPro" id="IPR013497">
    <property type="entry name" value="Topo_IA_cen"/>
</dbReference>
<dbReference type="Gene3D" id="3.40.50.140">
    <property type="match status" value="1"/>
</dbReference>
<evidence type="ECO:0000256" key="2">
    <source>
        <dbReference type="ARBA" id="ARBA00009446"/>
    </source>
</evidence>
<accession>A0A1G2P5P2</accession>